<dbReference type="GO" id="GO:0009279">
    <property type="term" value="C:cell outer membrane"/>
    <property type="evidence" value="ECO:0007669"/>
    <property type="project" value="UniProtKB-SubCell"/>
</dbReference>
<dbReference type="InterPro" id="IPR036942">
    <property type="entry name" value="Beta-barrel_TonB_sf"/>
</dbReference>
<evidence type="ECO:0000259" key="11">
    <source>
        <dbReference type="Pfam" id="PF00593"/>
    </source>
</evidence>
<accession>A0A2V3V317</accession>
<dbReference type="AlphaFoldDB" id="A0A2V3V317"/>
<feature type="domain" description="TonB-dependent receptor plug" evidence="12">
    <location>
        <begin position="32"/>
        <end position="140"/>
    </location>
</feature>
<dbReference type="InterPro" id="IPR039426">
    <property type="entry name" value="TonB-dep_rcpt-like"/>
</dbReference>
<keyword evidence="2 8" id="KW-0813">Transport</keyword>
<gene>
    <name evidence="13" type="ORF">C7451_1184</name>
</gene>
<protein>
    <submittedName>
        <fullName evidence="13">Fe(3+) dicitrate transport protein</fullName>
    </submittedName>
</protein>
<keyword evidence="14" id="KW-1185">Reference proteome</keyword>
<dbReference type="EMBL" id="QJJM01000018">
    <property type="protein sequence ID" value="PXW68281.1"/>
    <property type="molecule type" value="Genomic_DNA"/>
</dbReference>
<evidence type="ECO:0000256" key="1">
    <source>
        <dbReference type="ARBA" id="ARBA00004571"/>
    </source>
</evidence>
<reference evidence="13 14" key="1">
    <citation type="submission" date="2018-05" db="EMBL/GenBank/DDBJ databases">
        <title>Genomic Encyclopedia of Type Strains, Phase IV (KMG-IV): sequencing the most valuable type-strain genomes for metagenomic binning, comparative biology and taxonomic classification.</title>
        <authorList>
            <person name="Goeker M."/>
        </authorList>
    </citation>
    <scope>NUCLEOTIDE SEQUENCE [LARGE SCALE GENOMIC DNA]</scope>
    <source>
        <strain evidence="13 14">DSM 3183</strain>
    </source>
</reference>
<dbReference type="PANTHER" id="PTHR30442">
    <property type="entry name" value="IRON III DICITRATE TRANSPORT PROTEIN FECA"/>
    <property type="match status" value="1"/>
</dbReference>
<dbReference type="PANTHER" id="PTHR30442:SF0">
    <property type="entry name" value="FE(3+) DICITRATE TRANSPORT PROTEIN FECA"/>
    <property type="match status" value="1"/>
</dbReference>
<evidence type="ECO:0000259" key="12">
    <source>
        <dbReference type="Pfam" id="PF07715"/>
    </source>
</evidence>
<evidence type="ECO:0000256" key="7">
    <source>
        <dbReference type="ARBA" id="ARBA00023237"/>
    </source>
</evidence>
<feature type="region of interest" description="Disordered" evidence="10">
    <location>
        <begin position="361"/>
        <end position="382"/>
    </location>
</feature>
<dbReference type="Proteomes" id="UP000248014">
    <property type="component" value="Unassembled WGS sequence"/>
</dbReference>
<evidence type="ECO:0000256" key="8">
    <source>
        <dbReference type="PROSITE-ProRule" id="PRU01360"/>
    </source>
</evidence>
<evidence type="ECO:0000256" key="2">
    <source>
        <dbReference type="ARBA" id="ARBA00022448"/>
    </source>
</evidence>
<proteinExistence type="inferred from homology"/>
<evidence type="ECO:0000256" key="6">
    <source>
        <dbReference type="ARBA" id="ARBA00023136"/>
    </source>
</evidence>
<dbReference type="InterPro" id="IPR012910">
    <property type="entry name" value="Plug_dom"/>
</dbReference>
<dbReference type="Pfam" id="PF00593">
    <property type="entry name" value="TonB_dep_Rec_b-barrel"/>
    <property type="match status" value="1"/>
</dbReference>
<dbReference type="Gene3D" id="2.40.170.20">
    <property type="entry name" value="TonB-dependent receptor, beta-barrel domain"/>
    <property type="match status" value="1"/>
</dbReference>
<sequence>MTEYGMVDAATATETQPATDIVVVGSPEESESISGSFATVSNNDLRRTRVLNVNDALRQVAGVFVRDEEGAGMRPNIGIRGLNPIRSTKVLLLEDGVPLSFAPYGDNASYYHPPIQRFSAVEVLKGAGQIRFGPQTIGGVVNYITPEVPEEFVASGTVAAGNRGMLMLDGQAGGKLLGGGVLVHINRNQTDGNRDNQTLRFTDIFIKGAWELGPDHGLTVKLSRFREDSQVGYSGLRRDEFAADPRGNVFVNDDFQTERLNATIAHRWDLDENLRLLTTGYYHYFTRDWWRQSSNSGQRPNDASDPACGGLTNLNTTCGNEGRLRDYDTYGIESRLSIDHALLGIGGETEIGVRYHAERQTRRQWNGDTPNARAPGNGVNAGVRENNERDANAFSAFIQSRIVLGDFALTPGVRGEFIDFARRNLPIDVLVGGGPSGALTAATSGSSSLNKVLPGLGATWEIADNITLYGGVHRGFAPPRVEDIITATGGSIDLGAELSWNYEMGIRGEIVPGLNADATFFVMDFENQIVAQSVAGGVGATLTSAGETLHRGGELALNASSRAAGWTEGDTDVFARLAVTWVEEARYNSMRIATPPCFDGATTGTPVATDAGPVPCGVARNVESNRLPYSPEWLVSGAIGVEHKGFTGQVEMVSQSSIFADDVNLIPVTPDGQRGLIEGWTQFNLAASYGPPGGKWEVFGTARNLFDRLYVVDRARGVLPGQPFTIQVGLALRY</sequence>
<evidence type="ECO:0000313" key="14">
    <source>
        <dbReference type="Proteomes" id="UP000248014"/>
    </source>
</evidence>
<evidence type="ECO:0000256" key="10">
    <source>
        <dbReference type="SAM" id="MobiDB-lite"/>
    </source>
</evidence>
<organism evidence="13 14">
    <name type="scientific">Blastomonas natatoria</name>
    <dbReference type="NCBI Taxonomy" id="34015"/>
    <lineage>
        <taxon>Bacteria</taxon>
        <taxon>Pseudomonadati</taxon>
        <taxon>Pseudomonadota</taxon>
        <taxon>Alphaproteobacteria</taxon>
        <taxon>Sphingomonadales</taxon>
        <taxon>Sphingomonadaceae</taxon>
        <taxon>Blastomonas</taxon>
    </lineage>
</organism>
<dbReference type="InterPro" id="IPR000531">
    <property type="entry name" value="Beta-barrel_TonB"/>
</dbReference>
<evidence type="ECO:0000256" key="9">
    <source>
        <dbReference type="RuleBase" id="RU003357"/>
    </source>
</evidence>
<dbReference type="Pfam" id="PF07715">
    <property type="entry name" value="Plug"/>
    <property type="match status" value="1"/>
</dbReference>
<keyword evidence="7 8" id="KW-0998">Cell outer membrane</keyword>
<keyword evidence="4 8" id="KW-0812">Transmembrane</keyword>
<dbReference type="SUPFAM" id="SSF56935">
    <property type="entry name" value="Porins"/>
    <property type="match status" value="1"/>
</dbReference>
<comment type="similarity">
    <text evidence="8 9">Belongs to the TonB-dependent receptor family.</text>
</comment>
<keyword evidence="6 8" id="KW-0472">Membrane</keyword>
<dbReference type="InterPro" id="IPR037066">
    <property type="entry name" value="Plug_dom_sf"/>
</dbReference>
<comment type="caution">
    <text evidence="13">The sequence shown here is derived from an EMBL/GenBank/DDBJ whole genome shotgun (WGS) entry which is preliminary data.</text>
</comment>
<keyword evidence="5 9" id="KW-0798">TonB box</keyword>
<evidence type="ECO:0000256" key="4">
    <source>
        <dbReference type="ARBA" id="ARBA00022692"/>
    </source>
</evidence>
<evidence type="ECO:0000256" key="5">
    <source>
        <dbReference type="ARBA" id="ARBA00023077"/>
    </source>
</evidence>
<evidence type="ECO:0000256" key="3">
    <source>
        <dbReference type="ARBA" id="ARBA00022452"/>
    </source>
</evidence>
<dbReference type="PROSITE" id="PS52016">
    <property type="entry name" value="TONB_DEPENDENT_REC_3"/>
    <property type="match status" value="1"/>
</dbReference>
<keyword evidence="3 8" id="KW-1134">Transmembrane beta strand</keyword>
<dbReference type="Gene3D" id="2.170.130.10">
    <property type="entry name" value="TonB-dependent receptor, plug domain"/>
    <property type="match status" value="1"/>
</dbReference>
<dbReference type="RefSeq" id="WP_167398600.1">
    <property type="nucleotide sequence ID" value="NZ_QJJM01000018.1"/>
</dbReference>
<comment type="subcellular location">
    <subcellularLocation>
        <location evidence="1 8">Cell outer membrane</location>
        <topology evidence="1 8">Multi-pass membrane protein</topology>
    </subcellularLocation>
</comment>
<dbReference type="GO" id="GO:0033214">
    <property type="term" value="P:siderophore-iron import into cell"/>
    <property type="evidence" value="ECO:0007669"/>
    <property type="project" value="TreeGrafter"/>
</dbReference>
<evidence type="ECO:0000313" key="13">
    <source>
        <dbReference type="EMBL" id="PXW68281.1"/>
    </source>
</evidence>
<feature type="domain" description="TonB-dependent receptor-like beta-barrel" evidence="11">
    <location>
        <begin position="224"/>
        <end position="705"/>
    </location>
</feature>
<name>A0A2V3V317_9SPHN</name>